<feature type="domain" description="HTH luxR-type" evidence="6">
    <location>
        <begin position="442"/>
        <end position="507"/>
    </location>
</feature>
<organism evidence="7 8">
    <name type="scientific">Adlercreutzia shanghongiae</name>
    <dbReference type="NCBI Taxonomy" id="3111773"/>
    <lineage>
        <taxon>Bacteria</taxon>
        <taxon>Bacillati</taxon>
        <taxon>Actinomycetota</taxon>
        <taxon>Coriobacteriia</taxon>
        <taxon>Eggerthellales</taxon>
        <taxon>Eggerthellaceae</taxon>
        <taxon>Adlercreutzia</taxon>
    </lineage>
</organism>
<evidence type="ECO:0000256" key="3">
    <source>
        <dbReference type="ARBA" id="ARBA00023163"/>
    </source>
</evidence>
<keyword evidence="2" id="KW-0238">DNA-binding</keyword>
<proteinExistence type="predicted"/>
<keyword evidence="5" id="KW-1133">Transmembrane helix</keyword>
<dbReference type="CDD" id="cd06170">
    <property type="entry name" value="LuxR_C_like"/>
    <property type="match status" value="1"/>
</dbReference>
<feature type="transmembrane region" description="Helical" evidence="5">
    <location>
        <begin position="93"/>
        <end position="116"/>
    </location>
</feature>
<evidence type="ECO:0000256" key="2">
    <source>
        <dbReference type="ARBA" id="ARBA00023125"/>
    </source>
</evidence>
<accession>A0ABU6IYP9</accession>
<evidence type="ECO:0000313" key="8">
    <source>
        <dbReference type="Proteomes" id="UP001343724"/>
    </source>
</evidence>
<keyword evidence="5" id="KW-0812">Transmembrane</keyword>
<dbReference type="PANTHER" id="PTHR44688">
    <property type="entry name" value="DNA-BINDING TRANSCRIPTIONAL ACTIVATOR DEVR_DOSR"/>
    <property type="match status" value="1"/>
</dbReference>
<dbReference type="InterPro" id="IPR000792">
    <property type="entry name" value="Tscrpt_reg_LuxR_C"/>
</dbReference>
<feature type="region of interest" description="Disordered" evidence="4">
    <location>
        <begin position="412"/>
        <end position="436"/>
    </location>
</feature>
<gene>
    <name evidence="7" type="ORF">VJ920_05350</name>
</gene>
<protein>
    <submittedName>
        <fullName evidence="7">Helix-turn-helix transcriptional regulator</fullName>
    </submittedName>
</protein>
<name>A0ABU6IYP9_9ACTN</name>
<feature type="transmembrane region" description="Helical" evidence="5">
    <location>
        <begin position="202"/>
        <end position="220"/>
    </location>
</feature>
<feature type="transmembrane region" description="Helical" evidence="5">
    <location>
        <begin position="38"/>
        <end position="56"/>
    </location>
</feature>
<dbReference type="InterPro" id="IPR036388">
    <property type="entry name" value="WH-like_DNA-bd_sf"/>
</dbReference>
<dbReference type="SUPFAM" id="SSF46894">
    <property type="entry name" value="C-terminal effector domain of the bipartite response regulators"/>
    <property type="match status" value="1"/>
</dbReference>
<feature type="transmembrane region" description="Helical" evidence="5">
    <location>
        <begin position="356"/>
        <end position="374"/>
    </location>
</feature>
<evidence type="ECO:0000256" key="5">
    <source>
        <dbReference type="SAM" id="Phobius"/>
    </source>
</evidence>
<dbReference type="SMART" id="SM00421">
    <property type="entry name" value="HTH_LUXR"/>
    <property type="match status" value="1"/>
</dbReference>
<feature type="compositionally biased region" description="Low complexity" evidence="4">
    <location>
        <begin position="419"/>
        <end position="428"/>
    </location>
</feature>
<feature type="transmembrane region" description="Helical" evidence="5">
    <location>
        <begin position="150"/>
        <end position="168"/>
    </location>
</feature>
<evidence type="ECO:0000313" key="7">
    <source>
        <dbReference type="EMBL" id="MEC4294727.1"/>
    </source>
</evidence>
<feature type="transmembrane region" description="Helical" evidence="5">
    <location>
        <begin position="123"/>
        <end position="144"/>
    </location>
</feature>
<keyword evidence="8" id="KW-1185">Reference proteome</keyword>
<feature type="transmembrane region" description="Helical" evidence="5">
    <location>
        <begin position="68"/>
        <end position="87"/>
    </location>
</feature>
<dbReference type="PRINTS" id="PR00038">
    <property type="entry name" value="HTHLUXR"/>
</dbReference>
<reference evidence="7 8" key="1">
    <citation type="submission" date="2024-01" db="EMBL/GenBank/DDBJ databases">
        <title>novel species in genus Adlercreutzia.</title>
        <authorList>
            <person name="Liu X."/>
        </authorList>
    </citation>
    <scope>NUCLEOTIDE SEQUENCE [LARGE SCALE GENOMIC DNA]</scope>
    <source>
        <strain evidence="7 8">R22</strain>
    </source>
</reference>
<dbReference type="PROSITE" id="PS50043">
    <property type="entry name" value="HTH_LUXR_2"/>
    <property type="match status" value="1"/>
</dbReference>
<dbReference type="PANTHER" id="PTHR44688:SF16">
    <property type="entry name" value="DNA-BINDING TRANSCRIPTIONAL ACTIVATOR DEVR_DOSR"/>
    <property type="match status" value="1"/>
</dbReference>
<evidence type="ECO:0000256" key="4">
    <source>
        <dbReference type="SAM" id="MobiDB-lite"/>
    </source>
</evidence>
<dbReference type="EMBL" id="JAYMFH010000005">
    <property type="protein sequence ID" value="MEC4294727.1"/>
    <property type="molecule type" value="Genomic_DNA"/>
</dbReference>
<dbReference type="Proteomes" id="UP001343724">
    <property type="component" value="Unassembled WGS sequence"/>
</dbReference>
<dbReference type="Gene3D" id="1.10.10.10">
    <property type="entry name" value="Winged helix-like DNA-binding domain superfamily/Winged helix DNA-binding domain"/>
    <property type="match status" value="1"/>
</dbReference>
<sequence>MPMLRTYGSLTLILLASTMLNTAIFPEVALASPWARDISTVCGAVFAIAVAVAAFVRPSLIRERIASLGLLALLLLSMALLCGGIYAENVPLVVAGSPFGGIGMVWFSVVLGVALTRLSRREALIAVGSAYVANYGIRLLLTLMGAPVPLFIAALLYCGAIAAAYRLIAPVVRDIFAALRAQEPPTVLDATNPSSFLPFSSFVYVTLIIFNAACGFEMAQTGGSLAPAWEAVSFLPVAIVLALALAQRPRADSLDNLHMLAALLVFAGLLLIPLRTLPADGINLAAMGPAVLLRSGSDVFAVLIYLLIAAIGARNPLGSLTAAAFAFAASWIGIVIGAAGPLVLDQLAAEGAEATTLATLFVTFIFVAYNFVALRHRSFDASVNTVVPAYAPAGSTETEAFDPSSAAVAPSLEHGLGEEGPSLSPESDSPSDDAGIERGCTAVAERFGLTSRESDVLALLARGRTSPVIQKKLTVSHNTVKSHVRHIYAKLDVHSQQELIDLVDELAAQ</sequence>
<keyword evidence="5" id="KW-0472">Membrane</keyword>
<evidence type="ECO:0000256" key="1">
    <source>
        <dbReference type="ARBA" id="ARBA00023015"/>
    </source>
</evidence>
<dbReference type="Pfam" id="PF00196">
    <property type="entry name" value="GerE"/>
    <property type="match status" value="1"/>
</dbReference>
<feature type="transmembrane region" description="Helical" evidence="5">
    <location>
        <begin position="257"/>
        <end position="274"/>
    </location>
</feature>
<dbReference type="RefSeq" id="WP_326454557.1">
    <property type="nucleotide sequence ID" value="NZ_JAYMFH010000005.1"/>
</dbReference>
<feature type="transmembrane region" description="Helical" evidence="5">
    <location>
        <begin position="226"/>
        <end position="245"/>
    </location>
</feature>
<keyword evidence="1" id="KW-0805">Transcription regulation</keyword>
<feature type="transmembrane region" description="Helical" evidence="5">
    <location>
        <begin position="286"/>
        <end position="308"/>
    </location>
</feature>
<keyword evidence="3" id="KW-0804">Transcription</keyword>
<evidence type="ECO:0000259" key="6">
    <source>
        <dbReference type="PROSITE" id="PS50043"/>
    </source>
</evidence>
<feature type="transmembrane region" description="Helical" evidence="5">
    <location>
        <begin position="320"/>
        <end position="344"/>
    </location>
</feature>
<dbReference type="InterPro" id="IPR016032">
    <property type="entry name" value="Sig_transdc_resp-reg_C-effctor"/>
</dbReference>
<comment type="caution">
    <text evidence="7">The sequence shown here is derived from an EMBL/GenBank/DDBJ whole genome shotgun (WGS) entry which is preliminary data.</text>
</comment>